<evidence type="ECO:0000313" key="2">
    <source>
        <dbReference type="Proteomes" id="UP000548304"/>
    </source>
</evidence>
<sequence>MSVATELLHDGDGNVHELPADFDVVGFVRDAVATNSGGERGVCTSISLTGTRRV</sequence>
<gene>
    <name evidence="1" type="ORF">FHR84_003262</name>
</gene>
<reference evidence="1 2" key="1">
    <citation type="submission" date="2020-07" db="EMBL/GenBank/DDBJ databases">
        <title>Genomic Encyclopedia of Type Strains, Phase III (KMG-III): the genomes of soil and plant-associated and newly described type strains.</title>
        <authorList>
            <person name="Whitman W."/>
        </authorList>
    </citation>
    <scope>NUCLEOTIDE SEQUENCE [LARGE SCALE GENOMIC DNA]</scope>
    <source>
        <strain evidence="1 2">CECT 8576</strain>
    </source>
</reference>
<dbReference type="Proteomes" id="UP000548304">
    <property type="component" value="Unassembled WGS sequence"/>
</dbReference>
<accession>A0A852ZD32</accession>
<protein>
    <submittedName>
        <fullName evidence="1">Uncharacterized protein</fullName>
    </submittedName>
</protein>
<evidence type="ECO:0000313" key="1">
    <source>
        <dbReference type="EMBL" id="NYH79913.1"/>
    </source>
</evidence>
<dbReference type="RefSeq" id="WP_179536303.1">
    <property type="nucleotide sequence ID" value="NZ_JACBYW010000006.1"/>
</dbReference>
<comment type="caution">
    <text evidence="1">The sequence shown here is derived from an EMBL/GenBank/DDBJ whole genome shotgun (WGS) entry which is preliminary data.</text>
</comment>
<dbReference type="AlphaFoldDB" id="A0A852ZD32"/>
<keyword evidence="2" id="KW-1185">Reference proteome</keyword>
<proteinExistence type="predicted"/>
<name>A0A852ZD32_9ACTN</name>
<organism evidence="1 2">
    <name type="scientific">Actinopolyspora biskrensis</name>
    <dbReference type="NCBI Taxonomy" id="1470178"/>
    <lineage>
        <taxon>Bacteria</taxon>
        <taxon>Bacillati</taxon>
        <taxon>Actinomycetota</taxon>
        <taxon>Actinomycetes</taxon>
        <taxon>Actinopolysporales</taxon>
        <taxon>Actinopolysporaceae</taxon>
        <taxon>Actinopolyspora</taxon>
    </lineage>
</organism>
<dbReference type="EMBL" id="JACBYW010000006">
    <property type="protein sequence ID" value="NYH79913.1"/>
    <property type="molecule type" value="Genomic_DNA"/>
</dbReference>